<dbReference type="GO" id="GO:0140658">
    <property type="term" value="F:ATP-dependent chromatin remodeler activity"/>
    <property type="evidence" value="ECO:0007669"/>
    <property type="project" value="TreeGrafter"/>
</dbReference>
<evidence type="ECO:0000313" key="14">
    <source>
        <dbReference type="EMBL" id="KAF3008542.1"/>
    </source>
</evidence>
<feature type="compositionally biased region" description="Low complexity" evidence="11">
    <location>
        <begin position="25"/>
        <end position="38"/>
    </location>
</feature>
<feature type="region of interest" description="Disordered" evidence="11">
    <location>
        <begin position="1693"/>
        <end position="1804"/>
    </location>
</feature>
<evidence type="ECO:0000256" key="7">
    <source>
        <dbReference type="ARBA" id="ARBA00022833"/>
    </source>
</evidence>
<evidence type="ECO:0000256" key="10">
    <source>
        <dbReference type="SAM" id="Coils"/>
    </source>
</evidence>
<dbReference type="CDD" id="cd00024">
    <property type="entry name" value="CD_CSD"/>
    <property type="match status" value="1"/>
</dbReference>
<evidence type="ECO:0000256" key="11">
    <source>
        <dbReference type="SAM" id="MobiDB-lite"/>
    </source>
</evidence>
<keyword evidence="7" id="KW-0862">Zinc</keyword>
<feature type="region of interest" description="Disordered" evidence="11">
    <location>
        <begin position="145"/>
        <end position="177"/>
    </location>
</feature>
<evidence type="ECO:0000256" key="8">
    <source>
        <dbReference type="ARBA" id="ARBA00022840"/>
    </source>
</evidence>
<evidence type="ECO:0000313" key="15">
    <source>
        <dbReference type="Proteomes" id="UP000801428"/>
    </source>
</evidence>
<comment type="caution">
    <text evidence="14">The sequence shown here is derived from an EMBL/GenBank/DDBJ whole genome shotgun (WGS) entry which is preliminary data.</text>
</comment>
<evidence type="ECO:0000259" key="13">
    <source>
        <dbReference type="PROSITE" id="PS51194"/>
    </source>
</evidence>
<dbReference type="CDD" id="cd18793">
    <property type="entry name" value="SF2_C_SNF"/>
    <property type="match status" value="1"/>
</dbReference>
<evidence type="ECO:0000256" key="1">
    <source>
        <dbReference type="ARBA" id="ARBA00004123"/>
    </source>
</evidence>
<protein>
    <submittedName>
        <fullName evidence="14">Uncharacterized protein</fullName>
    </submittedName>
</protein>
<dbReference type="PROSITE" id="PS51194">
    <property type="entry name" value="HELICASE_CTER"/>
    <property type="match status" value="1"/>
</dbReference>
<dbReference type="Pfam" id="PF18585">
    <property type="entry name" value="zf-CCCH_6"/>
    <property type="match status" value="1"/>
</dbReference>
<dbReference type="Gene3D" id="3.30.40.10">
    <property type="entry name" value="Zinc/RING finger domain, C3HC4 (zinc finger)"/>
    <property type="match status" value="1"/>
</dbReference>
<evidence type="ECO:0000256" key="5">
    <source>
        <dbReference type="ARBA" id="ARBA00022771"/>
    </source>
</evidence>
<dbReference type="GO" id="GO:0042393">
    <property type="term" value="F:histone binding"/>
    <property type="evidence" value="ECO:0007669"/>
    <property type="project" value="TreeGrafter"/>
</dbReference>
<feature type="coiled-coil region" evidence="10">
    <location>
        <begin position="916"/>
        <end position="952"/>
    </location>
</feature>
<dbReference type="Gene3D" id="3.40.50.10810">
    <property type="entry name" value="Tandem AAA-ATPase domain"/>
    <property type="match status" value="1"/>
</dbReference>
<feature type="compositionally biased region" description="Polar residues" evidence="11">
    <location>
        <begin position="1465"/>
        <end position="1478"/>
    </location>
</feature>
<dbReference type="Gene3D" id="3.40.50.300">
    <property type="entry name" value="P-loop containing nucleotide triphosphate hydrolases"/>
    <property type="match status" value="1"/>
</dbReference>
<dbReference type="InterPro" id="IPR056616">
    <property type="entry name" value="Chromo_MIT1"/>
</dbReference>
<keyword evidence="15" id="KW-1185">Reference proteome</keyword>
<dbReference type="SUPFAM" id="SSF52540">
    <property type="entry name" value="P-loop containing nucleoside triphosphate hydrolases"/>
    <property type="match status" value="2"/>
</dbReference>
<dbReference type="OrthoDB" id="5857104at2759"/>
<feature type="domain" description="Helicase ATP-binding" evidence="12">
    <location>
        <begin position="758"/>
        <end position="929"/>
    </location>
</feature>
<dbReference type="InterPro" id="IPR014001">
    <property type="entry name" value="Helicase_ATP-bd"/>
</dbReference>
<reference evidence="14" key="1">
    <citation type="submission" date="2019-04" db="EMBL/GenBank/DDBJ databases">
        <title>Sequencing of skin fungus with MAO and IRED activity.</title>
        <authorList>
            <person name="Marsaioli A.J."/>
            <person name="Bonatto J.M.C."/>
            <person name="Reis Junior O."/>
        </authorList>
    </citation>
    <scope>NUCLEOTIDE SEQUENCE</scope>
    <source>
        <strain evidence="14">30M1</strain>
    </source>
</reference>
<dbReference type="GO" id="GO:0003682">
    <property type="term" value="F:chromatin binding"/>
    <property type="evidence" value="ECO:0007669"/>
    <property type="project" value="TreeGrafter"/>
</dbReference>
<dbReference type="InterPro" id="IPR027417">
    <property type="entry name" value="P-loop_NTPase"/>
</dbReference>
<comment type="subunit">
    <text evidence="2">Component of the NuA4 histone acetyltransferase complex.</text>
</comment>
<keyword evidence="6" id="KW-0378">Hydrolase</keyword>
<feature type="region of interest" description="Disordered" evidence="11">
    <location>
        <begin position="1"/>
        <end position="81"/>
    </location>
</feature>
<feature type="compositionally biased region" description="Low complexity" evidence="11">
    <location>
        <begin position="213"/>
        <end position="223"/>
    </location>
</feature>
<feature type="compositionally biased region" description="Low complexity" evidence="11">
    <location>
        <begin position="1507"/>
        <end position="1527"/>
    </location>
</feature>
<dbReference type="InterPro" id="IPR001650">
    <property type="entry name" value="Helicase_C-like"/>
</dbReference>
<dbReference type="PROSITE" id="PS51192">
    <property type="entry name" value="HELICASE_ATP_BIND_1"/>
    <property type="match status" value="1"/>
</dbReference>
<feature type="compositionally biased region" description="Acidic residues" evidence="11">
    <location>
        <begin position="1378"/>
        <end position="1398"/>
    </location>
</feature>
<organism evidence="14 15">
    <name type="scientific">Curvularia kusanoi</name>
    <name type="common">Cochliobolus kusanoi</name>
    <dbReference type="NCBI Taxonomy" id="90978"/>
    <lineage>
        <taxon>Eukaryota</taxon>
        <taxon>Fungi</taxon>
        <taxon>Dikarya</taxon>
        <taxon>Ascomycota</taxon>
        <taxon>Pezizomycotina</taxon>
        <taxon>Dothideomycetes</taxon>
        <taxon>Pleosporomycetidae</taxon>
        <taxon>Pleosporales</taxon>
        <taxon>Pleosporineae</taxon>
        <taxon>Pleosporaceae</taxon>
        <taxon>Curvularia</taxon>
    </lineage>
</organism>
<dbReference type="SMART" id="SM00490">
    <property type="entry name" value="HELICc"/>
    <property type="match status" value="1"/>
</dbReference>
<evidence type="ECO:0000259" key="12">
    <source>
        <dbReference type="PROSITE" id="PS51192"/>
    </source>
</evidence>
<feature type="compositionally biased region" description="Low complexity" evidence="11">
    <location>
        <begin position="1710"/>
        <end position="1735"/>
    </location>
</feature>
<proteinExistence type="predicted"/>
<evidence type="ECO:0000256" key="2">
    <source>
        <dbReference type="ARBA" id="ARBA00011353"/>
    </source>
</evidence>
<keyword evidence="9" id="KW-0539">Nucleus</keyword>
<dbReference type="InterPro" id="IPR000330">
    <property type="entry name" value="SNF2_N"/>
</dbReference>
<dbReference type="CDD" id="cd15489">
    <property type="entry name" value="PHD_SF"/>
    <property type="match status" value="1"/>
</dbReference>
<dbReference type="Proteomes" id="UP000801428">
    <property type="component" value="Unassembled WGS sequence"/>
</dbReference>
<keyword evidence="4" id="KW-0547">Nucleotide-binding</keyword>
<dbReference type="Pfam" id="PF23614">
    <property type="entry name" value="DUF7141"/>
    <property type="match status" value="1"/>
</dbReference>
<dbReference type="InterPro" id="IPR055565">
    <property type="entry name" value="DUF7141"/>
</dbReference>
<dbReference type="GO" id="GO:0005524">
    <property type="term" value="F:ATP binding"/>
    <property type="evidence" value="ECO:0007669"/>
    <property type="project" value="UniProtKB-KW"/>
</dbReference>
<feature type="compositionally biased region" description="Basic and acidic residues" evidence="11">
    <location>
        <begin position="1399"/>
        <end position="1410"/>
    </location>
</feature>
<dbReference type="GO" id="GO:0008270">
    <property type="term" value="F:zinc ion binding"/>
    <property type="evidence" value="ECO:0007669"/>
    <property type="project" value="UniProtKB-KW"/>
</dbReference>
<dbReference type="GO" id="GO:0016887">
    <property type="term" value="F:ATP hydrolysis activity"/>
    <property type="evidence" value="ECO:0007669"/>
    <property type="project" value="TreeGrafter"/>
</dbReference>
<dbReference type="PANTHER" id="PTHR45623">
    <property type="entry name" value="CHROMODOMAIN-HELICASE-DNA-BINDING PROTEIN 3-RELATED-RELATED"/>
    <property type="match status" value="1"/>
</dbReference>
<dbReference type="Pfam" id="PF15446">
    <property type="entry name" value="zf-PHD-like"/>
    <property type="match status" value="1"/>
</dbReference>
<keyword evidence="5" id="KW-0863">Zinc-finger</keyword>
<evidence type="ECO:0000256" key="3">
    <source>
        <dbReference type="ARBA" id="ARBA00022723"/>
    </source>
</evidence>
<evidence type="ECO:0000256" key="4">
    <source>
        <dbReference type="ARBA" id="ARBA00022741"/>
    </source>
</evidence>
<dbReference type="Pfam" id="PF23615">
    <property type="entry name" value="Chromo_MIT1"/>
    <property type="match status" value="1"/>
</dbReference>
<keyword evidence="3" id="KW-0479">Metal-binding</keyword>
<sequence>MSSDEDATALMAAFKRGGTTRTGASKSKSASVAPPSRRSTPRRSPSRKSSPKKRTSIAVESFLSESSSGEDVVHAEPPPKIRRVLQIRPAPVRNREEYTYYEPQDEVERILKEFSRKGRITYRVRLEGGATKEIDFEDLVDLPGGSEALNKYQNADDASSSSADDMRLRGKTSQTKNVGFVDITTIGISSSENSESEDQDELVTDRKRRGRASGRSAIATRTSGRTRRELSDPIELTSSDEDSEDAGRKRKRRSRKAVEPTRRSTRQPMPVRAFDDEISETEESSDSDRILTSDIFPGRKRKRGLRSSKPEKVQLVGARQSERSTRAMNNMEEAGENDIYRSDSEPRATVPQVKAVREVFETLPRSNMFRARHVEGCEVCYDGPNVAPLIYCQGCSLSYHKNCLGNRSTRDHLVTKVGDERFILQCKRCVNVYQKKDRFAPNLARCQECGKNGESCKAFRHRKTTMQEMKEREENDGDDPITDVPSELINNPHNVLFRCTKCSRAWHYHHLPPLSPYAMNVNRDDEELADERFREYSTKWMCQECAEASDKKVGALVAWRPSDVETYQPGTPCELVNEDEKHYLVKWEKQSYFRAAWFSGAWTWGVTVPAMRRAFFKKEDGPKMRTEDAIPEEYLRIDIVLDIKFTSYVDIRTDQIDKARIKEVDKALIKYKGLGYEDAVWEKVPTPEDGDRWIDFVTAYDDWVAGRYIKVPKQGPLKARLEKARTTPFAELERQAQPENLVGGELMKYQMEGLNWLYYQWYQQRNGILADEMGLGKTIQVIGFMATLVQEHNCFPFLIVVPNSTCANWRREIKQWAPSLRVVAYFGSAQARDMANRYEMHPEGAKELRCHVVVTSYEAASDDSSRRFLRSVNWAGLITDEGQRLKNDKSQLYTALTAVKAPFRLLMTGTPLQNNARELFNLLQFLDEKIDAAELEEKYAEMTSENIKELHEQIRPYILRRTKAQVLTFLPPLGQIILPISMSHLQKQVYKSILSKSPELLKALFTSDKGLKQQERANLSNILMQLRKCLCHPFVYSREIEERTDIAAVSHRNLVEASAKLSLLETLLPKLKERGHRVLIFSQFLDMLNIIEDFLDGMQMAYQRLDGTMGSLEKQKRIDQFNAPDSPLFAFLLSTRAGGVGINLATADTVIILDPDFNPHQDLQAIARAHRIGQKNKVLCFQLLTRSSVEEKIVQMGRKKMALDHVVVEQLDADEDEEHDVESILKYGAAELFKDDTADHDIRYDDSSIEKLLDRSQIENTRTAAGDDSAESQFSFARVWANDTGSLQDNLEIAEEETAPDPGVWDKILKERQAQAAAEALARAHALGRGKRARGNVDYMTDQERAQAAEDDSDGDAAPPSPVKIDKRKKNKKRSDSESDTDFQVSDEDTDVELEAPAEDVHKELAEPDQQRSISGLAKQSPAKPRGDDELRIPGQPAPSATPAKSPRKNESPRKKSGKPPIPVSSLSKAKSKATISVISRAEPPRKKDVVAPKKDTKKSKKDAKEPPTVISLLSPPSSPSSSKPIPELTPAPAPTTKPFVRAQLPIRNPFDQTQFHNQNGKVCAACHKPHPQGACELKIAGVEHCGLCGLAHYGHARTCPHIKSETQVREMLQALKSSNEKRELVDLAVKYLRGVKGTLVQQKRRDREKAAGGANSAANNFAATNAAIGMATAPANSAASNTAIGLAARSAAPRPAGAPGFSGAGRGIPGAASGGLAPAPTSTPGSGAAGGTPSKLDKPNFPMPNQLPGQHHPNQYTLARAKNGGFMPPYGAQQHQHPRDLGERERFDEGDVESALRGFLGRE</sequence>
<feature type="compositionally biased region" description="Basic and acidic residues" evidence="11">
    <location>
        <begin position="1483"/>
        <end position="1495"/>
    </location>
</feature>
<dbReference type="GO" id="GO:0000785">
    <property type="term" value="C:chromatin"/>
    <property type="evidence" value="ECO:0007669"/>
    <property type="project" value="TreeGrafter"/>
</dbReference>
<feature type="compositionally biased region" description="Acidic residues" evidence="11">
    <location>
        <begin position="276"/>
        <end position="285"/>
    </location>
</feature>
<name>A0A9P4TLX3_CURKU</name>
<dbReference type="GO" id="GO:0003677">
    <property type="term" value="F:DNA binding"/>
    <property type="evidence" value="ECO:0007669"/>
    <property type="project" value="TreeGrafter"/>
</dbReference>
<dbReference type="EMBL" id="SWKU01000003">
    <property type="protein sequence ID" value="KAF3008542.1"/>
    <property type="molecule type" value="Genomic_DNA"/>
</dbReference>
<dbReference type="PANTHER" id="PTHR45623:SF17">
    <property type="entry name" value="CHROMODOMAIN-HELICASE-DNA-BINDING PROTEIN 3-RELATED"/>
    <property type="match status" value="1"/>
</dbReference>
<keyword evidence="10" id="KW-0175">Coiled coil</keyword>
<comment type="subcellular location">
    <subcellularLocation>
        <location evidence="1">Nucleus</location>
    </subcellularLocation>
</comment>
<dbReference type="InterPro" id="IPR016197">
    <property type="entry name" value="Chromo-like_dom_sf"/>
</dbReference>
<dbReference type="InterPro" id="IPR038718">
    <property type="entry name" value="SNF2-like_sf"/>
</dbReference>
<dbReference type="InterPro" id="IPR001965">
    <property type="entry name" value="Znf_PHD"/>
</dbReference>
<feature type="compositionally biased region" description="Basic residues" evidence="11">
    <location>
        <begin position="39"/>
        <end position="55"/>
    </location>
</feature>
<dbReference type="InterPro" id="IPR049730">
    <property type="entry name" value="SNF2/RAD54-like_C"/>
</dbReference>
<dbReference type="SMART" id="SM00249">
    <property type="entry name" value="PHD"/>
    <property type="match status" value="2"/>
</dbReference>
<gene>
    <name evidence="14" type="ORF">E8E13_006560</name>
</gene>
<feature type="region of interest" description="Disordered" evidence="11">
    <location>
        <begin position="189"/>
        <end position="312"/>
    </location>
</feature>
<dbReference type="Pfam" id="PF00271">
    <property type="entry name" value="Helicase_C"/>
    <property type="match status" value="1"/>
</dbReference>
<feature type="compositionally biased region" description="Basic and acidic residues" evidence="11">
    <location>
        <begin position="1778"/>
        <end position="1790"/>
    </location>
</feature>
<evidence type="ECO:0000256" key="6">
    <source>
        <dbReference type="ARBA" id="ARBA00022801"/>
    </source>
</evidence>
<dbReference type="InterPro" id="IPR041684">
    <property type="entry name" value="Znf-PHD-like"/>
</dbReference>
<dbReference type="GO" id="GO:0005634">
    <property type="term" value="C:nucleus"/>
    <property type="evidence" value="ECO:0007669"/>
    <property type="project" value="UniProtKB-SubCell"/>
</dbReference>
<dbReference type="InterPro" id="IPR013083">
    <property type="entry name" value="Znf_RING/FYVE/PHD"/>
</dbReference>
<dbReference type="Pfam" id="PF00176">
    <property type="entry name" value="SNF2-rel_dom"/>
    <property type="match status" value="1"/>
</dbReference>
<keyword evidence="8" id="KW-0067">ATP-binding</keyword>
<dbReference type="SMART" id="SM00487">
    <property type="entry name" value="DEXDc"/>
    <property type="match status" value="1"/>
</dbReference>
<feature type="region of interest" description="Disordered" evidence="11">
    <location>
        <begin position="1345"/>
        <end position="1537"/>
    </location>
</feature>
<dbReference type="InterPro" id="IPR040934">
    <property type="entry name" value="Znf-CCCH_6"/>
</dbReference>
<evidence type="ECO:0000256" key="9">
    <source>
        <dbReference type="ARBA" id="ARBA00023242"/>
    </source>
</evidence>
<feature type="domain" description="Helicase C-terminal" evidence="13">
    <location>
        <begin position="1063"/>
        <end position="1214"/>
    </location>
</feature>
<dbReference type="SUPFAM" id="SSF54160">
    <property type="entry name" value="Chromo domain-like"/>
    <property type="match status" value="1"/>
</dbReference>
<accession>A0A9P4TLX3</accession>